<organism evidence="1 2">
    <name type="scientific">Methanobrevibacter filiformis</name>
    <dbReference type="NCBI Taxonomy" id="55758"/>
    <lineage>
        <taxon>Archaea</taxon>
        <taxon>Methanobacteriati</taxon>
        <taxon>Methanobacteriota</taxon>
        <taxon>Methanomada group</taxon>
        <taxon>Methanobacteria</taxon>
        <taxon>Methanobacteriales</taxon>
        <taxon>Methanobacteriaceae</taxon>
        <taxon>Methanobrevibacter</taxon>
    </lineage>
</organism>
<dbReference type="RefSeq" id="WP_066971160.1">
    <property type="nucleotide sequence ID" value="NZ_LWMT01000066.1"/>
</dbReference>
<sequence length="200" mass="23765">MKKIIFLDIDGVLQPTYSENRFDYVDDENISKLYKNLLKEKSIDYSIYDKYDVAAVYYDWNKEAVSELKRIIETTNAKIVISSDWRIFGDIQRLIDLFEIHNLGKYIIDITPNWDYEESENIKKHYEEKLINEDGSIGFITSRELEILEYMRNNNNEIEEYVAIDDLTIDKILKEHFVETSPYLTKEDADKCIKILNGIY</sequence>
<dbReference type="Pfam" id="PF18143">
    <property type="entry name" value="HAD_SAK_2"/>
    <property type="match status" value="1"/>
</dbReference>
<reference evidence="1 2" key="1">
    <citation type="submission" date="2016-04" db="EMBL/GenBank/DDBJ databases">
        <title>Genome sequence of Methanobrevibacter filiformis DSM 11501.</title>
        <authorList>
            <person name="Poehlein A."/>
            <person name="Seedorf H."/>
            <person name="Daniel R."/>
        </authorList>
    </citation>
    <scope>NUCLEOTIDE SEQUENCE [LARGE SCALE GENOMIC DNA]</scope>
    <source>
        <strain evidence="1 2">DSM 11501</strain>
    </source>
</reference>
<dbReference type="PATRIC" id="fig|55758.3.peg.540"/>
<comment type="caution">
    <text evidence="1">The sequence shown here is derived from an EMBL/GenBank/DDBJ whole genome shotgun (WGS) entry which is preliminary data.</text>
</comment>
<accession>A0A166EI16</accession>
<keyword evidence="2" id="KW-1185">Reference proteome</keyword>
<protein>
    <recommendedName>
        <fullName evidence="3">5' nucleotidase, deoxy (Pyrimidine), cytosolic type C protein</fullName>
    </recommendedName>
</protein>
<dbReference type="EMBL" id="LWMT01000066">
    <property type="protein sequence ID" value="KZX16676.1"/>
    <property type="molecule type" value="Genomic_DNA"/>
</dbReference>
<dbReference type="Proteomes" id="UP000077066">
    <property type="component" value="Unassembled WGS sequence"/>
</dbReference>
<gene>
    <name evidence="1" type="ORF">MBFIL_04840</name>
</gene>
<evidence type="ECO:0008006" key="3">
    <source>
        <dbReference type="Google" id="ProtNLM"/>
    </source>
</evidence>
<evidence type="ECO:0000313" key="1">
    <source>
        <dbReference type="EMBL" id="KZX16676.1"/>
    </source>
</evidence>
<dbReference type="STRING" id="55758.MBFIL_04840"/>
<proteinExistence type="predicted"/>
<evidence type="ECO:0000313" key="2">
    <source>
        <dbReference type="Proteomes" id="UP000077066"/>
    </source>
</evidence>
<name>A0A166EI16_9EURY</name>
<dbReference type="AlphaFoldDB" id="A0A166EI16"/>